<dbReference type="EMBL" id="CAFBMJ010000102">
    <property type="protein sequence ID" value="CAB4908486.1"/>
    <property type="molecule type" value="Genomic_DNA"/>
</dbReference>
<dbReference type="InterPro" id="IPR025989">
    <property type="entry name" value="Virulence_F_dom"/>
</dbReference>
<evidence type="ECO:0000313" key="3">
    <source>
        <dbReference type="EMBL" id="CAB4967430.1"/>
    </source>
</evidence>
<evidence type="ECO:0000259" key="1">
    <source>
        <dbReference type="Pfam" id="PF13769"/>
    </source>
</evidence>
<protein>
    <submittedName>
        <fullName evidence="2">Unannotated protein</fullName>
    </submittedName>
</protein>
<organism evidence="2">
    <name type="scientific">freshwater metagenome</name>
    <dbReference type="NCBI Taxonomy" id="449393"/>
    <lineage>
        <taxon>unclassified sequences</taxon>
        <taxon>metagenomes</taxon>
        <taxon>ecological metagenomes</taxon>
    </lineage>
</organism>
<dbReference type="AlphaFoldDB" id="A0A6J7GN97"/>
<dbReference type="Pfam" id="PF13769">
    <property type="entry name" value="Virulence_fact"/>
    <property type="match status" value="1"/>
</dbReference>
<gene>
    <name evidence="2" type="ORF">UFOPK3573_01076</name>
    <name evidence="3" type="ORF">UFOPK3879_01337</name>
</gene>
<name>A0A6J7GN97_9ZZZZ</name>
<dbReference type="EMBL" id="CAFBNR010000092">
    <property type="protein sequence ID" value="CAB4967430.1"/>
    <property type="molecule type" value="Genomic_DNA"/>
</dbReference>
<accession>A0A6J7GN97</accession>
<evidence type="ECO:0000313" key="2">
    <source>
        <dbReference type="EMBL" id="CAB4908486.1"/>
    </source>
</evidence>
<reference evidence="2" key="1">
    <citation type="submission" date="2020-05" db="EMBL/GenBank/DDBJ databases">
        <authorList>
            <person name="Chiriac C."/>
            <person name="Salcher M."/>
            <person name="Ghai R."/>
            <person name="Kavagutti S V."/>
        </authorList>
    </citation>
    <scope>NUCLEOTIDE SEQUENCE</scope>
</reference>
<feature type="domain" description="Virulence factor" evidence="1">
    <location>
        <begin position="12"/>
        <end position="94"/>
    </location>
</feature>
<proteinExistence type="predicted"/>
<sequence length="133" mass="14863">MARGGNSVVIIKWRDIPAQVNAQMGRDRYQVVLSAKFQRAIDRAKRKANIYTAEEDIAQWSRDSLPLEGTLAEAAQKVADEIEAKYSRQHLGVLAYAGGFEKDIEQLTVAAKDLAALEELEEEMNDDINNAQQ</sequence>